<proteinExistence type="predicted"/>
<evidence type="ECO:0000313" key="2">
    <source>
        <dbReference type="Proteomes" id="UP000663838"/>
    </source>
</evidence>
<dbReference type="Proteomes" id="UP000663838">
    <property type="component" value="Unassembled WGS sequence"/>
</dbReference>
<sequence>NRFLKLWFTPSRREAWSVIKSGMSAGGDIGVKFKESITGSDEQSKVGTEEFIKPLKLSLEELLMLSLNKPPPKLGTSAYIGFLFIIA</sequence>
<name>A0A821YSF0_9BILA</name>
<evidence type="ECO:0000313" key="1">
    <source>
        <dbReference type="EMBL" id="CAF4964401.1"/>
    </source>
</evidence>
<protein>
    <submittedName>
        <fullName evidence="1">Uncharacterized protein</fullName>
    </submittedName>
</protein>
<dbReference type="EMBL" id="CAJOBS010018496">
    <property type="protein sequence ID" value="CAF4964401.1"/>
    <property type="molecule type" value="Genomic_DNA"/>
</dbReference>
<feature type="non-terminal residue" evidence="1">
    <location>
        <position position="1"/>
    </location>
</feature>
<reference evidence="1" key="1">
    <citation type="submission" date="2021-02" db="EMBL/GenBank/DDBJ databases">
        <authorList>
            <person name="Nowell W R."/>
        </authorList>
    </citation>
    <scope>NUCLEOTIDE SEQUENCE</scope>
</reference>
<comment type="caution">
    <text evidence="1">The sequence shown here is derived from an EMBL/GenBank/DDBJ whole genome shotgun (WGS) entry which is preliminary data.</text>
</comment>
<dbReference type="AlphaFoldDB" id="A0A821YSF0"/>
<gene>
    <name evidence="1" type="ORF">TOA249_LOCUS34358</name>
</gene>
<organism evidence="1 2">
    <name type="scientific">Rotaria socialis</name>
    <dbReference type="NCBI Taxonomy" id="392032"/>
    <lineage>
        <taxon>Eukaryota</taxon>
        <taxon>Metazoa</taxon>
        <taxon>Spiralia</taxon>
        <taxon>Gnathifera</taxon>
        <taxon>Rotifera</taxon>
        <taxon>Eurotatoria</taxon>
        <taxon>Bdelloidea</taxon>
        <taxon>Philodinida</taxon>
        <taxon>Philodinidae</taxon>
        <taxon>Rotaria</taxon>
    </lineage>
</organism>
<accession>A0A821YSF0</accession>